<dbReference type="AlphaFoldDB" id="A0A9P4TUP2"/>
<organism evidence="1 2">
    <name type="scientific">Tothia fuscella</name>
    <dbReference type="NCBI Taxonomy" id="1048955"/>
    <lineage>
        <taxon>Eukaryota</taxon>
        <taxon>Fungi</taxon>
        <taxon>Dikarya</taxon>
        <taxon>Ascomycota</taxon>
        <taxon>Pezizomycotina</taxon>
        <taxon>Dothideomycetes</taxon>
        <taxon>Pleosporomycetidae</taxon>
        <taxon>Venturiales</taxon>
        <taxon>Cylindrosympodiaceae</taxon>
        <taxon>Tothia</taxon>
    </lineage>
</organism>
<protein>
    <submittedName>
        <fullName evidence="1">Uncharacterized protein</fullName>
    </submittedName>
</protein>
<evidence type="ECO:0000313" key="2">
    <source>
        <dbReference type="Proteomes" id="UP000800235"/>
    </source>
</evidence>
<proteinExistence type="predicted"/>
<gene>
    <name evidence="1" type="ORF">EJ08DRAFT_700350</name>
</gene>
<sequence length="297" mass="32872">MPAPKQTCSEPSSTALRNLKVFRSCGETLNGWIPFFRAFLTQPTIRSYFCTVGALLSNVPERWKAESIVHLGIEVDHPAILNSYKSSILANLSTLFPKVLQITLQTAFHTLSPSNVRRLNDALQSLRTQLKSFSLVLGLPPSRGALMSDLDPSPDSQRNHRFELEKLILLDELFVDLVLAEHLFPSLLVKRNGRGLILPPALKVLRFQVGIEVDSTSEQRLAISAEVQILKTLLAALKHNPQQISSITVIQPLIPGCVLAPFIAAMPQRTKQFAKIGITFQVSYSDGSIPDDGLWSK</sequence>
<reference evidence="1" key="1">
    <citation type="journal article" date="2020" name="Stud. Mycol.">
        <title>101 Dothideomycetes genomes: a test case for predicting lifestyles and emergence of pathogens.</title>
        <authorList>
            <person name="Haridas S."/>
            <person name="Albert R."/>
            <person name="Binder M."/>
            <person name="Bloem J."/>
            <person name="Labutti K."/>
            <person name="Salamov A."/>
            <person name="Andreopoulos B."/>
            <person name="Baker S."/>
            <person name="Barry K."/>
            <person name="Bills G."/>
            <person name="Bluhm B."/>
            <person name="Cannon C."/>
            <person name="Castanera R."/>
            <person name="Culley D."/>
            <person name="Daum C."/>
            <person name="Ezra D."/>
            <person name="Gonzalez J."/>
            <person name="Henrissat B."/>
            <person name="Kuo A."/>
            <person name="Liang C."/>
            <person name="Lipzen A."/>
            <person name="Lutzoni F."/>
            <person name="Magnuson J."/>
            <person name="Mondo S."/>
            <person name="Nolan M."/>
            <person name="Ohm R."/>
            <person name="Pangilinan J."/>
            <person name="Park H.-J."/>
            <person name="Ramirez L."/>
            <person name="Alfaro M."/>
            <person name="Sun H."/>
            <person name="Tritt A."/>
            <person name="Yoshinaga Y."/>
            <person name="Zwiers L.-H."/>
            <person name="Turgeon B."/>
            <person name="Goodwin S."/>
            <person name="Spatafora J."/>
            <person name="Crous P."/>
            <person name="Grigoriev I."/>
        </authorList>
    </citation>
    <scope>NUCLEOTIDE SEQUENCE</scope>
    <source>
        <strain evidence="1">CBS 130266</strain>
    </source>
</reference>
<dbReference type="EMBL" id="MU007069">
    <property type="protein sequence ID" value="KAF2425544.1"/>
    <property type="molecule type" value="Genomic_DNA"/>
</dbReference>
<accession>A0A9P4TUP2</accession>
<comment type="caution">
    <text evidence="1">The sequence shown here is derived from an EMBL/GenBank/DDBJ whole genome shotgun (WGS) entry which is preliminary data.</text>
</comment>
<dbReference type="Proteomes" id="UP000800235">
    <property type="component" value="Unassembled WGS sequence"/>
</dbReference>
<keyword evidence="2" id="KW-1185">Reference proteome</keyword>
<name>A0A9P4TUP2_9PEZI</name>
<evidence type="ECO:0000313" key="1">
    <source>
        <dbReference type="EMBL" id="KAF2425544.1"/>
    </source>
</evidence>